<dbReference type="Gene3D" id="2.10.110.10">
    <property type="entry name" value="Cysteine Rich Protein"/>
    <property type="match status" value="2"/>
</dbReference>
<dbReference type="SMART" id="SM00132">
    <property type="entry name" value="LIM"/>
    <property type="match status" value="1"/>
</dbReference>
<dbReference type="STRING" id="103827.A0A0N5CPV1"/>
<organism evidence="16">
    <name type="scientific">Thelazia callipaeda</name>
    <name type="common">Oriental eyeworm</name>
    <name type="synonym">Parasitic nematode</name>
    <dbReference type="NCBI Taxonomy" id="103827"/>
    <lineage>
        <taxon>Eukaryota</taxon>
        <taxon>Metazoa</taxon>
        <taxon>Ecdysozoa</taxon>
        <taxon>Nematoda</taxon>
        <taxon>Chromadorea</taxon>
        <taxon>Rhabditida</taxon>
        <taxon>Spirurina</taxon>
        <taxon>Spiruromorpha</taxon>
        <taxon>Thelazioidea</taxon>
        <taxon>Thelaziidae</taxon>
        <taxon>Thelazia</taxon>
    </lineage>
</organism>
<evidence type="ECO:0000256" key="10">
    <source>
        <dbReference type="PROSITE-ProRule" id="PRU00125"/>
    </source>
</evidence>
<dbReference type="CDD" id="cd00086">
    <property type="entry name" value="homeodomain"/>
    <property type="match status" value="1"/>
</dbReference>
<dbReference type="PROSITE" id="PS50023">
    <property type="entry name" value="LIM_DOMAIN_2"/>
    <property type="match status" value="2"/>
</dbReference>
<comment type="subcellular location">
    <subcellularLocation>
        <location evidence="1 9 11">Nucleus</location>
    </subcellularLocation>
</comment>
<reference evidence="14 15" key="2">
    <citation type="submission" date="2018-11" db="EMBL/GenBank/DDBJ databases">
        <authorList>
            <consortium name="Pathogen Informatics"/>
        </authorList>
    </citation>
    <scope>NUCLEOTIDE SEQUENCE [LARGE SCALE GENOMIC DNA]</scope>
</reference>
<keyword evidence="8 9" id="KW-0539">Nucleus</keyword>
<dbReference type="Gene3D" id="1.10.10.60">
    <property type="entry name" value="Homeodomain-like"/>
    <property type="match status" value="1"/>
</dbReference>
<evidence type="ECO:0000313" key="15">
    <source>
        <dbReference type="Proteomes" id="UP000276776"/>
    </source>
</evidence>
<keyword evidence="7 9" id="KW-0371">Homeobox</keyword>
<dbReference type="SMART" id="SM00389">
    <property type="entry name" value="HOX"/>
    <property type="match status" value="1"/>
</dbReference>
<dbReference type="OMA" id="SYHENCV"/>
<evidence type="ECO:0000256" key="11">
    <source>
        <dbReference type="RuleBase" id="RU000682"/>
    </source>
</evidence>
<sequence length="228" mass="26833">YHENCVRCTVCSILLQEKCFEKSGHVYCRLHYYVENSPYRCGSCRQGIGPTEMVYKMKVLNIFYHIFCHRCAQCGRKITQGEQVFIDEVSKNITCIAHTVCRLNSPTSIFAYSYDTYGYDHSDVSKFLKRRGPRTTIKQYQLDMLNKTFTSTPKPSKHARAKLALETGLSMRVIQVWFQNRRSKERRLKHLCNYLRQFEQRGLIAPPTEFDYNAFPFDTEKDEEDIDN</sequence>
<dbReference type="PANTHER" id="PTHR24208:SF170">
    <property type="entry name" value="MECHANOSENSORY PROTEIN 3"/>
    <property type="match status" value="1"/>
</dbReference>
<feature type="domain" description="LIM zinc-binding" evidence="12">
    <location>
        <begin position="1"/>
        <end position="38"/>
    </location>
</feature>
<keyword evidence="15" id="KW-1185">Reference proteome</keyword>
<keyword evidence="4 10" id="KW-0862">Zinc</keyword>
<dbReference type="OrthoDB" id="10068367at2759"/>
<dbReference type="WBParaSite" id="TCLT_0000225101-mRNA-1">
    <property type="protein sequence ID" value="TCLT_0000225101-mRNA-1"/>
    <property type="gene ID" value="TCLT_0000225101"/>
</dbReference>
<dbReference type="GO" id="GO:0000981">
    <property type="term" value="F:DNA-binding transcription factor activity, RNA polymerase II-specific"/>
    <property type="evidence" value="ECO:0007669"/>
    <property type="project" value="InterPro"/>
</dbReference>
<dbReference type="SUPFAM" id="SSF57716">
    <property type="entry name" value="Glucocorticoid receptor-like (DNA-binding domain)"/>
    <property type="match status" value="1"/>
</dbReference>
<evidence type="ECO:0000256" key="3">
    <source>
        <dbReference type="ARBA" id="ARBA00022737"/>
    </source>
</evidence>
<proteinExistence type="predicted"/>
<keyword evidence="2 10" id="KW-0479">Metal-binding</keyword>
<name>A0A0N5CPV1_THECL</name>
<feature type="DNA-binding region" description="Homeobox" evidence="9">
    <location>
        <begin position="130"/>
        <end position="189"/>
    </location>
</feature>
<dbReference type="PROSITE" id="PS50071">
    <property type="entry name" value="HOMEOBOX_2"/>
    <property type="match status" value="1"/>
</dbReference>
<evidence type="ECO:0000259" key="13">
    <source>
        <dbReference type="PROSITE" id="PS50071"/>
    </source>
</evidence>
<dbReference type="Pfam" id="PF00412">
    <property type="entry name" value="LIM"/>
    <property type="match status" value="2"/>
</dbReference>
<dbReference type="GO" id="GO:0046872">
    <property type="term" value="F:metal ion binding"/>
    <property type="evidence" value="ECO:0007669"/>
    <property type="project" value="UniProtKB-KW"/>
</dbReference>
<keyword evidence="5 10" id="KW-0440">LIM domain</keyword>
<evidence type="ECO:0000256" key="9">
    <source>
        <dbReference type="PROSITE-ProRule" id="PRU00108"/>
    </source>
</evidence>
<keyword evidence="3" id="KW-0677">Repeat</keyword>
<dbReference type="EMBL" id="UYYF01000420">
    <property type="protein sequence ID" value="VDM98101.1"/>
    <property type="molecule type" value="Genomic_DNA"/>
</dbReference>
<dbReference type="InterPro" id="IPR001781">
    <property type="entry name" value="Znf_LIM"/>
</dbReference>
<dbReference type="SUPFAM" id="SSF46689">
    <property type="entry name" value="Homeodomain-like"/>
    <property type="match status" value="1"/>
</dbReference>
<dbReference type="Pfam" id="PF00046">
    <property type="entry name" value="Homeodomain"/>
    <property type="match status" value="1"/>
</dbReference>
<dbReference type="CDD" id="cd08368">
    <property type="entry name" value="LIM"/>
    <property type="match status" value="1"/>
</dbReference>
<evidence type="ECO:0000256" key="2">
    <source>
        <dbReference type="ARBA" id="ARBA00022723"/>
    </source>
</evidence>
<evidence type="ECO:0000259" key="12">
    <source>
        <dbReference type="PROSITE" id="PS50023"/>
    </source>
</evidence>
<evidence type="ECO:0000256" key="6">
    <source>
        <dbReference type="ARBA" id="ARBA00023125"/>
    </source>
</evidence>
<evidence type="ECO:0000256" key="4">
    <source>
        <dbReference type="ARBA" id="ARBA00022833"/>
    </source>
</evidence>
<evidence type="ECO:0000313" key="14">
    <source>
        <dbReference type="EMBL" id="VDM98101.1"/>
    </source>
</evidence>
<evidence type="ECO:0000256" key="7">
    <source>
        <dbReference type="ARBA" id="ARBA00023155"/>
    </source>
</evidence>
<feature type="domain" description="Homeobox" evidence="13">
    <location>
        <begin position="128"/>
        <end position="188"/>
    </location>
</feature>
<dbReference type="InterPro" id="IPR050453">
    <property type="entry name" value="LIM_Homeobox_TF"/>
</dbReference>
<dbReference type="PANTHER" id="PTHR24208">
    <property type="entry name" value="LIM/HOMEOBOX PROTEIN LHX"/>
    <property type="match status" value="1"/>
</dbReference>
<dbReference type="PROSITE" id="PS00478">
    <property type="entry name" value="LIM_DOMAIN_1"/>
    <property type="match status" value="1"/>
</dbReference>
<gene>
    <name evidence="14" type="ORF">TCLT_LOCUS2252</name>
</gene>
<dbReference type="GO" id="GO:0000977">
    <property type="term" value="F:RNA polymerase II transcription regulatory region sequence-specific DNA binding"/>
    <property type="evidence" value="ECO:0007669"/>
    <property type="project" value="TreeGrafter"/>
</dbReference>
<evidence type="ECO:0000256" key="1">
    <source>
        <dbReference type="ARBA" id="ARBA00004123"/>
    </source>
</evidence>
<protein>
    <submittedName>
        <fullName evidence="16">Homeobox domain-containing protein</fullName>
    </submittedName>
</protein>
<evidence type="ECO:0000256" key="8">
    <source>
        <dbReference type="ARBA" id="ARBA00023242"/>
    </source>
</evidence>
<dbReference type="InterPro" id="IPR001356">
    <property type="entry name" value="HD"/>
</dbReference>
<feature type="domain" description="LIM zinc-binding" evidence="12">
    <location>
        <begin position="39"/>
        <end position="105"/>
    </location>
</feature>
<dbReference type="Proteomes" id="UP000276776">
    <property type="component" value="Unassembled WGS sequence"/>
</dbReference>
<keyword evidence="6 9" id="KW-0238">DNA-binding</keyword>
<reference evidence="16" key="1">
    <citation type="submission" date="2017-02" db="UniProtKB">
        <authorList>
            <consortium name="WormBaseParasite"/>
        </authorList>
    </citation>
    <scope>IDENTIFICATION</scope>
</reference>
<accession>A0A0N5CPV1</accession>
<evidence type="ECO:0000256" key="5">
    <source>
        <dbReference type="ARBA" id="ARBA00023038"/>
    </source>
</evidence>
<dbReference type="GO" id="GO:0030182">
    <property type="term" value="P:neuron differentiation"/>
    <property type="evidence" value="ECO:0007669"/>
    <property type="project" value="TreeGrafter"/>
</dbReference>
<dbReference type="GO" id="GO:0005634">
    <property type="term" value="C:nucleus"/>
    <property type="evidence" value="ECO:0007669"/>
    <property type="project" value="UniProtKB-SubCell"/>
</dbReference>
<evidence type="ECO:0000313" key="16">
    <source>
        <dbReference type="WBParaSite" id="TCLT_0000225101-mRNA-1"/>
    </source>
</evidence>
<dbReference type="InterPro" id="IPR017970">
    <property type="entry name" value="Homeobox_CS"/>
</dbReference>
<dbReference type="FunFam" id="1.10.10.60:FF:000620">
    <property type="entry name" value="Mechanosensory protein 3"/>
    <property type="match status" value="1"/>
</dbReference>
<dbReference type="AlphaFoldDB" id="A0A0N5CPV1"/>
<dbReference type="PROSITE" id="PS00027">
    <property type="entry name" value="HOMEOBOX_1"/>
    <property type="match status" value="1"/>
</dbReference>
<dbReference type="InterPro" id="IPR009057">
    <property type="entry name" value="Homeodomain-like_sf"/>
</dbReference>